<gene>
    <name evidence="6" type="ORF">SO802_029149</name>
</gene>
<sequence>MEASSSTSSSLRRRAPFRCYCAEKPVLVVSWTPDNPGKRFYGCPNYWVGRKCKFFQWRDDEICEHGKFSSIEAALITMYIFFASALIAM</sequence>
<dbReference type="GO" id="GO:0008270">
    <property type="term" value="F:zinc ion binding"/>
    <property type="evidence" value="ECO:0007669"/>
    <property type="project" value="UniProtKB-KW"/>
</dbReference>
<accession>A0AAW2BS94</accession>
<organism evidence="6 7">
    <name type="scientific">Lithocarpus litseifolius</name>
    <dbReference type="NCBI Taxonomy" id="425828"/>
    <lineage>
        <taxon>Eukaryota</taxon>
        <taxon>Viridiplantae</taxon>
        <taxon>Streptophyta</taxon>
        <taxon>Embryophyta</taxon>
        <taxon>Tracheophyta</taxon>
        <taxon>Spermatophyta</taxon>
        <taxon>Magnoliopsida</taxon>
        <taxon>eudicotyledons</taxon>
        <taxon>Gunneridae</taxon>
        <taxon>Pentapetalae</taxon>
        <taxon>rosids</taxon>
        <taxon>fabids</taxon>
        <taxon>Fagales</taxon>
        <taxon>Fagaceae</taxon>
        <taxon>Lithocarpus</taxon>
    </lineage>
</organism>
<proteinExistence type="predicted"/>
<dbReference type="EMBL" id="JAZDWU010000010">
    <property type="protein sequence ID" value="KAK9988910.1"/>
    <property type="molecule type" value="Genomic_DNA"/>
</dbReference>
<dbReference type="PANTHER" id="PTHR33248">
    <property type="entry name" value="ZINC ION-BINDING PROTEIN"/>
    <property type="match status" value="1"/>
</dbReference>
<evidence type="ECO:0000313" key="7">
    <source>
        <dbReference type="Proteomes" id="UP001459277"/>
    </source>
</evidence>
<dbReference type="InterPro" id="IPR010666">
    <property type="entry name" value="Znf_GRF"/>
</dbReference>
<name>A0AAW2BS94_9ROSI</name>
<keyword evidence="2 4" id="KW-0863">Zinc-finger</keyword>
<evidence type="ECO:0000313" key="6">
    <source>
        <dbReference type="EMBL" id="KAK9988910.1"/>
    </source>
</evidence>
<feature type="domain" description="GRF-type" evidence="5">
    <location>
        <begin position="19"/>
        <end position="61"/>
    </location>
</feature>
<keyword evidence="7" id="KW-1185">Reference proteome</keyword>
<dbReference type="PROSITE" id="PS51999">
    <property type="entry name" value="ZF_GRF"/>
    <property type="match status" value="1"/>
</dbReference>
<protein>
    <recommendedName>
        <fullName evidence="5">GRF-type domain-containing protein</fullName>
    </recommendedName>
</protein>
<keyword evidence="3" id="KW-0862">Zinc</keyword>
<evidence type="ECO:0000256" key="3">
    <source>
        <dbReference type="ARBA" id="ARBA00022833"/>
    </source>
</evidence>
<keyword evidence="1" id="KW-0479">Metal-binding</keyword>
<evidence type="ECO:0000256" key="4">
    <source>
        <dbReference type="PROSITE-ProRule" id="PRU01343"/>
    </source>
</evidence>
<dbReference type="AlphaFoldDB" id="A0AAW2BS94"/>
<evidence type="ECO:0000256" key="2">
    <source>
        <dbReference type="ARBA" id="ARBA00022771"/>
    </source>
</evidence>
<comment type="caution">
    <text evidence="6">The sequence shown here is derived from an EMBL/GenBank/DDBJ whole genome shotgun (WGS) entry which is preliminary data.</text>
</comment>
<reference evidence="6 7" key="1">
    <citation type="submission" date="2024-01" db="EMBL/GenBank/DDBJ databases">
        <title>A telomere-to-telomere, gap-free genome of sweet tea (Lithocarpus litseifolius).</title>
        <authorList>
            <person name="Zhou J."/>
        </authorList>
    </citation>
    <scope>NUCLEOTIDE SEQUENCE [LARGE SCALE GENOMIC DNA]</scope>
    <source>
        <strain evidence="6">Zhou-2022a</strain>
        <tissue evidence="6">Leaf</tissue>
    </source>
</reference>
<dbReference type="Pfam" id="PF06839">
    <property type="entry name" value="Zn_ribbon_GRF"/>
    <property type="match status" value="1"/>
</dbReference>
<dbReference type="Proteomes" id="UP001459277">
    <property type="component" value="Unassembled WGS sequence"/>
</dbReference>
<evidence type="ECO:0000259" key="5">
    <source>
        <dbReference type="PROSITE" id="PS51999"/>
    </source>
</evidence>
<evidence type="ECO:0000256" key="1">
    <source>
        <dbReference type="ARBA" id="ARBA00022723"/>
    </source>
</evidence>